<dbReference type="InterPro" id="IPR039569">
    <property type="entry name" value="FAS1-like_DH_region"/>
</dbReference>
<proteinExistence type="predicted"/>
<feature type="domain" description="FAS1-like dehydratase" evidence="1">
    <location>
        <begin position="18"/>
        <end position="160"/>
    </location>
</feature>
<dbReference type="SUPFAM" id="SSF54637">
    <property type="entry name" value="Thioesterase/thiol ester dehydrase-isomerase"/>
    <property type="match status" value="1"/>
</dbReference>
<evidence type="ECO:0000313" key="3">
    <source>
        <dbReference type="Proteomes" id="UP000516380"/>
    </source>
</evidence>
<organism evidence="2 3">
    <name type="scientific">Mycobacterium kansasii</name>
    <dbReference type="NCBI Taxonomy" id="1768"/>
    <lineage>
        <taxon>Bacteria</taxon>
        <taxon>Bacillati</taxon>
        <taxon>Actinomycetota</taxon>
        <taxon>Actinomycetes</taxon>
        <taxon>Mycobacteriales</taxon>
        <taxon>Mycobacteriaceae</taxon>
        <taxon>Mycobacterium</taxon>
    </lineage>
</organism>
<reference evidence="2 3" key="1">
    <citation type="submission" date="2020-07" db="EMBL/GenBank/DDBJ databases">
        <title>Mycobacterium kansasii (former subtype) with zoonotic potential isolated from diseased indoor pet cat, Japan.</title>
        <authorList>
            <person name="Fukano H."/>
            <person name="Terazono T."/>
            <person name="Hoshino Y."/>
        </authorList>
    </citation>
    <scope>NUCLEOTIDE SEQUENCE [LARGE SCALE GENOMIC DNA]</scope>
    <source>
        <strain evidence="2 3">Kuro-I</strain>
    </source>
</reference>
<dbReference type="CDD" id="cd03441">
    <property type="entry name" value="R_hydratase_like"/>
    <property type="match status" value="1"/>
</dbReference>
<dbReference type="InterPro" id="IPR029069">
    <property type="entry name" value="HotDog_dom_sf"/>
</dbReference>
<accession>A0A7G1IAP8</accession>
<dbReference type="EMBL" id="AP023343">
    <property type="protein sequence ID" value="BCI86775.1"/>
    <property type="molecule type" value="Genomic_DNA"/>
</dbReference>
<evidence type="ECO:0000259" key="1">
    <source>
        <dbReference type="Pfam" id="PF13452"/>
    </source>
</evidence>
<dbReference type="Proteomes" id="UP000516380">
    <property type="component" value="Chromosome"/>
</dbReference>
<name>A0A7G1IAP8_MYCKA</name>
<dbReference type="AlphaFoldDB" id="A0A7G1IAP8"/>
<gene>
    <name evidence="2" type="ORF">NIIDMKKI_19810</name>
</gene>
<dbReference type="Pfam" id="PF13452">
    <property type="entry name" value="FAS1_DH_region"/>
    <property type="match status" value="1"/>
</dbReference>
<sequence length="174" mass="19031">MNVTYQLAFGSYQDALQMVGATTEPRTAATVVSGARIQLFAAMVRDGNRSYWDTEYARRRWGGLLAPPALLMGWLIPPPWQPGGRVPAASLALRVPLPGTTFVNAANDAEFLRPIVEGDRLTVVEELVSVSPEKRTRLGVGHFVETLETYRRQDGAVVATSRNTLFRFTPGPGS</sequence>
<protein>
    <recommendedName>
        <fullName evidence="1">FAS1-like dehydratase domain-containing protein</fullName>
    </recommendedName>
</protein>
<evidence type="ECO:0000313" key="2">
    <source>
        <dbReference type="EMBL" id="BCI86775.1"/>
    </source>
</evidence>
<keyword evidence="3" id="KW-1185">Reference proteome</keyword>
<dbReference type="Gene3D" id="3.10.129.10">
    <property type="entry name" value="Hotdog Thioesterase"/>
    <property type="match status" value="1"/>
</dbReference>